<sequence>MIYGVLAVKAGFPPAAAQAMSAILFAGSSQFMIVNLVAAGSPWLVVVLTAVVVNLRHALYSASLAPFLKHLPAGWKAVLAYVLVDEAYAVGIHHYEREGSAGHQHWFLLGSGLAVWVCWQASTALGIFLGAQIPAAWSLDFTLALTFIAIVVPGLKNRPLLLSAVTAAVTTVVAHPLPYKLGLILAALAGIAAGLWSERQ</sequence>
<feature type="transmembrane region" description="Helical" evidence="8">
    <location>
        <begin position="106"/>
        <end position="129"/>
    </location>
</feature>
<dbReference type="AlphaFoldDB" id="A0A7C4Q330"/>
<comment type="caution">
    <text evidence="9">The sequence shown here is derived from an EMBL/GenBank/DDBJ whole genome shotgun (WGS) entry which is preliminary data.</text>
</comment>
<evidence type="ECO:0000256" key="2">
    <source>
        <dbReference type="ARBA" id="ARBA00010735"/>
    </source>
</evidence>
<proteinExistence type="inferred from homology"/>
<name>A0A7C4Q330_9CHLR</name>
<keyword evidence="4" id="KW-1003">Cell membrane</keyword>
<comment type="subcellular location">
    <subcellularLocation>
        <location evidence="1">Cell membrane</location>
        <topology evidence="1">Multi-pass membrane protein</topology>
    </subcellularLocation>
</comment>
<evidence type="ECO:0000256" key="5">
    <source>
        <dbReference type="ARBA" id="ARBA00022692"/>
    </source>
</evidence>
<feature type="transmembrane region" description="Helical" evidence="8">
    <location>
        <begin position="31"/>
        <end position="53"/>
    </location>
</feature>
<feature type="transmembrane region" description="Helical" evidence="8">
    <location>
        <begin position="135"/>
        <end position="152"/>
    </location>
</feature>
<evidence type="ECO:0000256" key="6">
    <source>
        <dbReference type="ARBA" id="ARBA00022989"/>
    </source>
</evidence>
<dbReference type="GO" id="GO:0005886">
    <property type="term" value="C:plasma membrane"/>
    <property type="evidence" value="ECO:0007669"/>
    <property type="project" value="UniProtKB-SubCell"/>
</dbReference>
<gene>
    <name evidence="9" type="ORF">ENT17_11520</name>
</gene>
<feature type="transmembrane region" description="Helical" evidence="8">
    <location>
        <begin position="159"/>
        <end position="175"/>
    </location>
</feature>
<dbReference type="EMBL" id="DSXR01000117">
    <property type="protein sequence ID" value="HGS88227.1"/>
    <property type="molecule type" value="Genomic_DNA"/>
</dbReference>
<dbReference type="PANTHER" id="PTHR34979">
    <property type="entry name" value="INNER MEMBRANE PROTEIN YGAZ"/>
    <property type="match status" value="1"/>
</dbReference>
<evidence type="ECO:0000256" key="8">
    <source>
        <dbReference type="SAM" id="Phobius"/>
    </source>
</evidence>
<keyword evidence="7 8" id="KW-0472">Membrane</keyword>
<keyword evidence="6 8" id="KW-1133">Transmembrane helix</keyword>
<keyword evidence="3" id="KW-0813">Transport</keyword>
<reference evidence="9" key="1">
    <citation type="journal article" date="2020" name="mSystems">
        <title>Genome- and Community-Level Interaction Insights into Carbon Utilization and Element Cycling Functions of Hydrothermarchaeota in Hydrothermal Sediment.</title>
        <authorList>
            <person name="Zhou Z."/>
            <person name="Liu Y."/>
            <person name="Xu W."/>
            <person name="Pan J."/>
            <person name="Luo Z.H."/>
            <person name="Li M."/>
        </authorList>
    </citation>
    <scope>NUCLEOTIDE SEQUENCE [LARGE SCALE GENOMIC DNA]</scope>
    <source>
        <strain evidence="9">SpSt-556</strain>
    </source>
</reference>
<organism evidence="9">
    <name type="scientific">Bellilinea caldifistulae</name>
    <dbReference type="NCBI Taxonomy" id="360411"/>
    <lineage>
        <taxon>Bacteria</taxon>
        <taxon>Bacillati</taxon>
        <taxon>Chloroflexota</taxon>
        <taxon>Anaerolineae</taxon>
        <taxon>Anaerolineales</taxon>
        <taxon>Anaerolineaceae</taxon>
        <taxon>Bellilinea</taxon>
    </lineage>
</organism>
<comment type="similarity">
    <text evidence="2">Belongs to the AzlC family.</text>
</comment>
<evidence type="ECO:0000256" key="7">
    <source>
        <dbReference type="ARBA" id="ARBA00023136"/>
    </source>
</evidence>
<evidence type="ECO:0000313" key="9">
    <source>
        <dbReference type="EMBL" id="HGS88227.1"/>
    </source>
</evidence>
<evidence type="ECO:0000256" key="1">
    <source>
        <dbReference type="ARBA" id="ARBA00004651"/>
    </source>
</evidence>
<evidence type="ECO:0000256" key="4">
    <source>
        <dbReference type="ARBA" id="ARBA00022475"/>
    </source>
</evidence>
<dbReference type="GO" id="GO:1903785">
    <property type="term" value="P:L-valine transmembrane transport"/>
    <property type="evidence" value="ECO:0007669"/>
    <property type="project" value="TreeGrafter"/>
</dbReference>
<dbReference type="InterPro" id="IPR011606">
    <property type="entry name" value="Brnchd-chn_aa_trnsp_permease"/>
</dbReference>
<feature type="transmembrane region" description="Helical" evidence="8">
    <location>
        <begin position="181"/>
        <end position="197"/>
    </location>
</feature>
<evidence type="ECO:0000256" key="3">
    <source>
        <dbReference type="ARBA" id="ARBA00022448"/>
    </source>
</evidence>
<dbReference type="Pfam" id="PF03591">
    <property type="entry name" value="AzlC"/>
    <property type="match status" value="1"/>
</dbReference>
<keyword evidence="5 8" id="KW-0812">Transmembrane</keyword>
<accession>A0A7C4Q330</accession>
<protein>
    <submittedName>
        <fullName evidence="9">Branched-chain amino acid ABC transporter permease</fullName>
    </submittedName>
</protein>
<dbReference type="PANTHER" id="PTHR34979:SF1">
    <property type="entry name" value="INNER MEMBRANE PROTEIN YGAZ"/>
    <property type="match status" value="1"/>
</dbReference>